<feature type="domain" description="Tyrosine-protein phosphatase" evidence="14">
    <location>
        <begin position="15"/>
        <end position="156"/>
    </location>
</feature>
<dbReference type="PANTHER" id="PTHR46495:SF1">
    <property type="entry name" value="DUAL SPECIFICITY PHOSPHATASE 21"/>
    <property type="match status" value="1"/>
</dbReference>
<name>A0A8C1KSA3_CYPCA</name>
<dbReference type="PRINTS" id="PR01908">
    <property type="entry name" value="ADSPHPHTASE"/>
</dbReference>
<evidence type="ECO:0000313" key="17">
    <source>
        <dbReference type="Proteomes" id="UP000694427"/>
    </source>
</evidence>
<dbReference type="GO" id="GO:0004725">
    <property type="term" value="F:protein tyrosine phosphatase activity"/>
    <property type="evidence" value="ECO:0007669"/>
    <property type="project" value="TreeGrafter"/>
</dbReference>
<evidence type="ECO:0000256" key="10">
    <source>
        <dbReference type="ARBA" id="ARBA00023136"/>
    </source>
</evidence>
<dbReference type="SMART" id="SM00195">
    <property type="entry name" value="DSPc"/>
    <property type="match status" value="1"/>
</dbReference>
<dbReference type="Pfam" id="PF00782">
    <property type="entry name" value="DSPc"/>
    <property type="match status" value="1"/>
</dbReference>
<dbReference type="GO" id="GO:0004722">
    <property type="term" value="F:protein serine/threonine phosphatase activity"/>
    <property type="evidence" value="ECO:0007669"/>
    <property type="project" value="UniProtKB-EC"/>
</dbReference>
<dbReference type="PRINTS" id="PR01910">
    <property type="entry name" value="ADSPHPHTASEB"/>
</dbReference>
<keyword evidence="6" id="KW-0999">Mitochondrion inner membrane</keyword>
<dbReference type="InterPro" id="IPR016130">
    <property type="entry name" value="Tyr_Pase_AS"/>
</dbReference>
<evidence type="ECO:0000256" key="3">
    <source>
        <dbReference type="ARBA" id="ARBA00004637"/>
    </source>
</evidence>
<keyword evidence="17" id="KW-1185">Reference proteome</keyword>
<protein>
    <submittedName>
        <fullName evidence="16">Zgc:153044</fullName>
    </submittedName>
</protein>
<evidence type="ECO:0000256" key="6">
    <source>
        <dbReference type="ARBA" id="ARBA00022792"/>
    </source>
</evidence>
<accession>A0A8C1KSA3</accession>
<evidence type="ECO:0000256" key="12">
    <source>
        <dbReference type="ARBA" id="ARBA00047761"/>
    </source>
</evidence>
<dbReference type="GO" id="GO:0005743">
    <property type="term" value="C:mitochondrial inner membrane"/>
    <property type="evidence" value="ECO:0007669"/>
    <property type="project" value="UniProtKB-SubCell"/>
</dbReference>
<evidence type="ECO:0000256" key="2">
    <source>
        <dbReference type="ARBA" id="ARBA00004496"/>
    </source>
</evidence>
<dbReference type="SUPFAM" id="SSF52799">
    <property type="entry name" value="(Phosphotyrosine protein) phosphatases II"/>
    <property type="match status" value="1"/>
</dbReference>
<keyword evidence="5" id="KW-0963">Cytoplasm</keyword>
<evidence type="ECO:0000256" key="7">
    <source>
        <dbReference type="ARBA" id="ARBA00022801"/>
    </source>
</evidence>
<keyword evidence="11" id="KW-0539">Nucleus</keyword>
<dbReference type="Ensembl" id="ENSCCRT00010055620.1">
    <property type="protein sequence ID" value="ENSCCRP00010050753.1"/>
    <property type="gene ID" value="ENSCCRG00010021501.1"/>
</dbReference>
<evidence type="ECO:0000256" key="9">
    <source>
        <dbReference type="ARBA" id="ARBA00023128"/>
    </source>
</evidence>
<comment type="catalytic activity">
    <reaction evidence="12">
        <text>O-phospho-L-seryl-[protein] + H2O = L-seryl-[protein] + phosphate</text>
        <dbReference type="Rhea" id="RHEA:20629"/>
        <dbReference type="Rhea" id="RHEA-COMP:9863"/>
        <dbReference type="Rhea" id="RHEA-COMP:11604"/>
        <dbReference type="ChEBI" id="CHEBI:15377"/>
        <dbReference type="ChEBI" id="CHEBI:29999"/>
        <dbReference type="ChEBI" id="CHEBI:43474"/>
        <dbReference type="ChEBI" id="CHEBI:83421"/>
        <dbReference type="EC" id="3.1.3.16"/>
    </reaction>
</comment>
<evidence type="ECO:0000256" key="5">
    <source>
        <dbReference type="ARBA" id="ARBA00022490"/>
    </source>
</evidence>
<dbReference type="AlphaFoldDB" id="A0A8C1KSA3"/>
<evidence type="ECO:0000256" key="11">
    <source>
        <dbReference type="ARBA" id="ARBA00023242"/>
    </source>
</evidence>
<evidence type="ECO:0000259" key="14">
    <source>
        <dbReference type="PROSITE" id="PS50054"/>
    </source>
</evidence>
<evidence type="ECO:0000256" key="4">
    <source>
        <dbReference type="ARBA" id="ARBA00008601"/>
    </source>
</evidence>
<dbReference type="InterPro" id="IPR020422">
    <property type="entry name" value="TYR_PHOSPHATASE_DUAL_dom"/>
</dbReference>
<dbReference type="InterPro" id="IPR000340">
    <property type="entry name" value="Dual-sp_phosphatase_cat-dom"/>
</dbReference>
<dbReference type="GO" id="GO:0005634">
    <property type="term" value="C:nucleus"/>
    <property type="evidence" value="ECO:0007669"/>
    <property type="project" value="UniProtKB-SubCell"/>
</dbReference>
<dbReference type="PROSITE" id="PS50056">
    <property type="entry name" value="TYR_PHOSPHATASE_2"/>
    <property type="match status" value="1"/>
</dbReference>
<keyword evidence="8" id="KW-0904">Protein phosphatase</keyword>
<evidence type="ECO:0000256" key="8">
    <source>
        <dbReference type="ARBA" id="ARBA00022912"/>
    </source>
</evidence>
<keyword evidence="10" id="KW-0472">Membrane</keyword>
<dbReference type="GO" id="GO:0017017">
    <property type="term" value="F:MAP kinase tyrosine/serine/threonine phosphatase activity"/>
    <property type="evidence" value="ECO:0007669"/>
    <property type="project" value="InterPro"/>
</dbReference>
<keyword evidence="7" id="KW-0378">Hydrolase</keyword>
<sequence>MTVYLSVYLSSGLGGFAQITDCLYIGNSKTASDSSIIRSLNITCVINTTQDVSKTNIPTVDYMHVPVADDPESRLCDHFDTVADKIQHVSDEDGRVLLHCNAGVSRSATLCLAYLMKHRCMTLAEAHALLKSLRPIVRPNSGFWRQLIEYERRLHGKNTVSMINSPVGHIPDLYERETRGLIPL</sequence>
<dbReference type="PANTHER" id="PTHR46495">
    <property type="entry name" value="DUAL SPECIFICITY PROTEIN PHOSPHATASE 21"/>
    <property type="match status" value="1"/>
</dbReference>
<comment type="similarity">
    <text evidence="4">Belongs to the protein-tyrosine phosphatase family. Non-receptor class dual specificity subfamily.</text>
</comment>
<evidence type="ECO:0000256" key="13">
    <source>
        <dbReference type="ARBA" id="ARBA00048336"/>
    </source>
</evidence>
<dbReference type="InterPro" id="IPR029021">
    <property type="entry name" value="Prot-tyrosine_phosphatase-like"/>
</dbReference>
<reference evidence="16" key="2">
    <citation type="submission" date="2025-09" db="UniProtKB">
        <authorList>
            <consortium name="Ensembl"/>
        </authorList>
    </citation>
    <scope>IDENTIFICATION</scope>
</reference>
<evidence type="ECO:0000313" key="16">
    <source>
        <dbReference type="Ensembl" id="ENSCCRP00010050753.1"/>
    </source>
</evidence>
<dbReference type="InterPro" id="IPR000387">
    <property type="entry name" value="Tyr_Pase_dom"/>
</dbReference>
<reference evidence="16" key="1">
    <citation type="submission" date="2025-08" db="UniProtKB">
        <authorList>
            <consortium name="Ensembl"/>
        </authorList>
    </citation>
    <scope>IDENTIFICATION</scope>
</reference>
<dbReference type="PROSITE" id="PS00383">
    <property type="entry name" value="TYR_PHOSPHATASE_1"/>
    <property type="match status" value="1"/>
</dbReference>
<dbReference type="PROSITE" id="PS50054">
    <property type="entry name" value="TYR_PHOSPHATASE_DUAL"/>
    <property type="match status" value="1"/>
</dbReference>
<dbReference type="Gene3D" id="3.90.190.10">
    <property type="entry name" value="Protein tyrosine phosphatase superfamily"/>
    <property type="match status" value="1"/>
</dbReference>
<organism evidence="16 17">
    <name type="scientific">Cyprinus carpio</name>
    <name type="common">Common carp</name>
    <dbReference type="NCBI Taxonomy" id="7962"/>
    <lineage>
        <taxon>Eukaryota</taxon>
        <taxon>Metazoa</taxon>
        <taxon>Chordata</taxon>
        <taxon>Craniata</taxon>
        <taxon>Vertebrata</taxon>
        <taxon>Euteleostomi</taxon>
        <taxon>Actinopterygii</taxon>
        <taxon>Neopterygii</taxon>
        <taxon>Teleostei</taxon>
        <taxon>Ostariophysi</taxon>
        <taxon>Cypriniformes</taxon>
        <taxon>Cyprinidae</taxon>
        <taxon>Cyprininae</taxon>
        <taxon>Cyprinus</taxon>
    </lineage>
</organism>
<comment type="subcellular location">
    <subcellularLocation>
        <location evidence="2">Cytoplasm</location>
    </subcellularLocation>
    <subcellularLocation>
        <location evidence="3">Mitochondrion inner membrane</location>
        <topology evidence="3">Peripheral membrane protein</topology>
    </subcellularLocation>
    <subcellularLocation>
        <location evidence="1">Nucleus</location>
    </subcellularLocation>
</comment>
<dbReference type="InterPro" id="IPR020420">
    <property type="entry name" value="Atypical_DUSP_subfamB"/>
</dbReference>
<comment type="catalytic activity">
    <reaction evidence="13">
        <text>O-phospho-L-threonyl-[protein] + H2O = L-threonyl-[protein] + phosphate</text>
        <dbReference type="Rhea" id="RHEA:47004"/>
        <dbReference type="Rhea" id="RHEA-COMP:11060"/>
        <dbReference type="Rhea" id="RHEA-COMP:11605"/>
        <dbReference type="ChEBI" id="CHEBI:15377"/>
        <dbReference type="ChEBI" id="CHEBI:30013"/>
        <dbReference type="ChEBI" id="CHEBI:43474"/>
        <dbReference type="ChEBI" id="CHEBI:61977"/>
        <dbReference type="EC" id="3.1.3.16"/>
    </reaction>
</comment>
<evidence type="ECO:0000256" key="1">
    <source>
        <dbReference type="ARBA" id="ARBA00004123"/>
    </source>
</evidence>
<feature type="domain" description="Tyrosine specific protein phosphatases" evidence="15">
    <location>
        <begin position="77"/>
        <end position="135"/>
    </location>
</feature>
<dbReference type="Proteomes" id="UP000694427">
    <property type="component" value="Unplaced"/>
</dbReference>
<evidence type="ECO:0000259" key="15">
    <source>
        <dbReference type="PROSITE" id="PS50056"/>
    </source>
</evidence>
<keyword evidence="9" id="KW-0496">Mitochondrion</keyword>
<proteinExistence type="inferred from homology"/>